<keyword evidence="2" id="KW-0808">Transferase</keyword>
<dbReference type="RefSeq" id="WP_111256872.1">
    <property type="nucleotide sequence ID" value="NZ_POTW01000064.1"/>
</dbReference>
<dbReference type="Gene3D" id="3.90.1200.10">
    <property type="match status" value="1"/>
</dbReference>
<feature type="domain" description="Aminoglycoside phosphotransferase" evidence="1">
    <location>
        <begin position="39"/>
        <end position="255"/>
    </location>
</feature>
<dbReference type="Gene3D" id="3.30.200.20">
    <property type="entry name" value="Phosphorylase Kinase, domain 1"/>
    <property type="match status" value="1"/>
</dbReference>
<dbReference type="PANTHER" id="PTHR21310">
    <property type="entry name" value="AMINOGLYCOSIDE PHOSPHOTRANSFERASE-RELATED-RELATED"/>
    <property type="match status" value="1"/>
</dbReference>
<dbReference type="PANTHER" id="PTHR21310:SF42">
    <property type="entry name" value="BIFUNCTIONAL AAC_APH"/>
    <property type="match status" value="1"/>
</dbReference>
<comment type="caution">
    <text evidence="2">The sequence shown here is derived from an EMBL/GenBank/DDBJ whole genome shotgun (WGS) entry which is preliminary data.</text>
</comment>
<dbReference type="InterPro" id="IPR011009">
    <property type="entry name" value="Kinase-like_dom_sf"/>
</dbReference>
<dbReference type="CDD" id="cd05155">
    <property type="entry name" value="APH_ChoK_like_1"/>
    <property type="match status" value="1"/>
</dbReference>
<evidence type="ECO:0000313" key="2">
    <source>
        <dbReference type="EMBL" id="PZF81197.1"/>
    </source>
</evidence>
<protein>
    <submittedName>
        <fullName evidence="2">Phosphotransferase</fullName>
    </submittedName>
</protein>
<evidence type="ECO:0000313" key="3">
    <source>
        <dbReference type="Proteomes" id="UP000248764"/>
    </source>
</evidence>
<gene>
    <name evidence="2" type="ORF">C1I92_22235</name>
</gene>
<keyword evidence="3" id="KW-1185">Reference proteome</keyword>
<dbReference type="InterPro" id="IPR002575">
    <property type="entry name" value="Aminoglycoside_PTrfase"/>
</dbReference>
<dbReference type="AlphaFoldDB" id="A0A2W2BZU0"/>
<evidence type="ECO:0000259" key="1">
    <source>
        <dbReference type="Pfam" id="PF01636"/>
    </source>
</evidence>
<reference evidence="2 3" key="1">
    <citation type="submission" date="2018-01" db="EMBL/GenBank/DDBJ databases">
        <title>Draft genome sequence of Jiangella sp. GTF31.</title>
        <authorList>
            <person name="Sahin N."/>
            <person name="Ay H."/>
            <person name="Saygin H."/>
        </authorList>
    </citation>
    <scope>NUCLEOTIDE SEQUENCE [LARGE SCALE GENOMIC DNA]</scope>
    <source>
        <strain evidence="2 3">GTF31</strain>
    </source>
</reference>
<dbReference type="EMBL" id="POTW01000064">
    <property type="protein sequence ID" value="PZF81197.1"/>
    <property type="molecule type" value="Genomic_DNA"/>
</dbReference>
<sequence length="296" mass="31312">MTTSRMHADQVRIDAALVRRLVDRQFPRWAGLALRPVRSAGTVNAIYRLGDELAVRLPLVPSWAGGLERELEWLPRLAGAGLPLAIPEPVAAGTPVAEYPLPWAVYRWLPGAPPAAGELADDVGAAARLAEFVRALRSVSVSGDPPSGHGVRPLADDDDEVRAAIAALAGELDPAAAAAVWAEALAAEIWDGRRVWVHGDLLPANLLIRDGSLIAVLDFGTAGTGDGAYDLLPAWSLFTGAAARSAFRRELAPDPAACARSRGYALAKGLFALPYYRETNPAFAALARRLIDAALA</sequence>
<dbReference type="GO" id="GO:0016740">
    <property type="term" value="F:transferase activity"/>
    <property type="evidence" value="ECO:0007669"/>
    <property type="project" value="UniProtKB-KW"/>
</dbReference>
<name>A0A2W2BZU0_9ACTN</name>
<accession>A0A2W2BZU0</accession>
<dbReference type="InterPro" id="IPR051678">
    <property type="entry name" value="AGP_Transferase"/>
</dbReference>
<proteinExistence type="predicted"/>
<organism evidence="2 3">
    <name type="scientific">Jiangella anatolica</name>
    <dbReference type="NCBI Taxonomy" id="2670374"/>
    <lineage>
        <taxon>Bacteria</taxon>
        <taxon>Bacillati</taxon>
        <taxon>Actinomycetota</taxon>
        <taxon>Actinomycetes</taxon>
        <taxon>Jiangellales</taxon>
        <taxon>Jiangellaceae</taxon>
        <taxon>Jiangella</taxon>
    </lineage>
</organism>
<dbReference type="Pfam" id="PF01636">
    <property type="entry name" value="APH"/>
    <property type="match status" value="1"/>
</dbReference>
<dbReference type="Proteomes" id="UP000248764">
    <property type="component" value="Unassembled WGS sequence"/>
</dbReference>
<dbReference type="SUPFAM" id="SSF56112">
    <property type="entry name" value="Protein kinase-like (PK-like)"/>
    <property type="match status" value="1"/>
</dbReference>